<dbReference type="GO" id="GO:0051598">
    <property type="term" value="P:meiotic recombination checkpoint signaling"/>
    <property type="evidence" value="ECO:0007669"/>
    <property type="project" value="TreeGrafter"/>
</dbReference>
<dbReference type="InterPro" id="IPR027417">
    <property type="entry name" value="P-loop_NTPase"/>
</dbReference>
<name>A0A5N5SLA3_9CRUS</name>
<dbReference type="SUPFAM" id="SSF52540">
    <property type="entry name" value="P-loop containing nucleoside triphosphate hydrolases"/>
    <property type="match status" value="1"/>
</dbReference>
<dbReference type="GO" id="GO:0016887">
    <property type="term" value="F:ATP hydrolysis activity"/>
    <property type="evidence" value="ECO:0007669"/>
    <property type="project" value="InterPro"/>
</dbReference>
<dbReference type="EMBL" id="SEYY01023447">
    <property type="protein sequence ID" value="KAB7494851.1"/>
    <property type="molecule type" value="Genomic_DNA"/>
</dbReference>
<dbReference type="Pfam" id="PF23242">
    <property type="entry name" value="AAA_lid_TRIP13_C"/>
    <property type="match status" value="2"/>
</dbReference>
<dbReference type="GO" id="GO:0005694">
    <property type="term" value="C:chromosome"/>
    <property type="evidence" value="ECO:0007669"/>
    <property type="project" value="TreeGrafter"/>
</dbReference>
<evidence type="ECO:0000313" key="8">
    <source>
        <dbReference type="Proteomes" id="UP000326759"/>
    </source>
</evidence>
<dbReference type="SMART" id="SM00382">
    <property type="entry name" value="AAA"/>
    <property type="match status" value="1"/>
</dbReference>
<dbReference type="InterPro" id="IPR058249">
    <property type="entry name" value="Pch2_C"/>
</dbReference>
<dbReference type="Proteomes" id="UP000326759">
    <property type="component" value="Unassembled WGS sequence"/>
</dbReference>
<dbReference type="AlphaFoldDB" id="A0A5N5SLA3"/>
<keyword evidence="2 5" id="KW-0547">Nucleotide-binding</keyword>
<dbReference type="GO" id="GO:0007131">
    <property type="term" value="P:reciprocal meiotic recombination"/>
    <property type="evidence" value="ECO:0007669"/>
    <property type="project" value="TreeGrafter"/>
</dbReference>
<dbReference type="PROSITE" id="PS00674">
    <property type="entry name" value="AAA"/>
    <property type="match status" value="1"/>
</dbReference>
<dbReference type="PANTHER" id="PTHR45991:SF1">
    <property type="entry name" value="PACHYTENE CHECKPOINT PROTEIN 2 HOMOLOG"/>
    <property type="match status" value="1"/>
</dbReference>
<dbReference type="GO" id="GO:0005524">
    <property type="term" value="F:ATP binding"/>
    <property type="evidence" value="ECO:0007669"/>
    <property type="project" value="UniProtKB-KW"/>
</dbReference>
<dbReference type="InterPro" id="IPR003593">
    <property type="entry name" value="AAA+_ATPase"/>
</dbReference>
<comment type="caution">
    <text evidence="7">The sequence shown here is derived from an EMBL/GenBank/DDBJ whole genome shotgun (WGS) entry which is preliminary data.</text>
</comment>
<dbReference type="InterPro" id="IPR001270">
    <property type="entry name" value="ClpA/B"/>
</dbReference>
<evidence type="ECO:0000256" key="1">
    <source>
        <dbReference type="ARBA" id="ARBA00007271"/>
    </source>
</evidence>
<evidence type="ECO:0000256" key="2">
    <source>
        <dbReference type="ARBA" id="ARBA00022741"/>
    </source>
</evidence>
<dbReference type="PANTHER" id="PTHR45991">
    <property type="entry name" value="PACHYTENE CHECKPOINT PROTEIN 2"/>
    <property type="match status" value="1"/>
</dbReference>
<dbReference type="GO" id="GO:0005634">
    <property type="term" value="C:nucleus"/>
    <property type="evidence" value="ECO:0007669"/>
    <property type="project" value="TreeGrafter"/>
</dbReference>
<keyword evidence="4" id="KW-0469">Meiosis</keyword>
<feature type="domain" description="AAA+ ATPase" evidence="6">
    <location>
        <begin position="239"/>
        <end position="369"/>
    </location>
</feature>
<dbReference type="PRINTS" id="PR00300">
    <property type="entry name" value="CLPPROTEASEA"/>
</dbReference>
<dbReference type="Gene3D" id="3.40.50.300">
    <property type="entry name" value="P-loop containing nucleotide triphosphate hydrolases"/>
    <property type="match status" value="1"/>
</dbReference>
<gene>
    <name evidence="7" type="primary">Trip13</name>
    <name evidence="7" type="ORF">Anas_08532</name>
</gene>
<evidence type="ECO:0000256" key="3">
    <source>
        <dbReference type="ARBA" id="ARBA00022840"/>
    </source>
</evidence>
<reference evidence="7 8" key="1">
    <citation type="journal article" date="2019" name="PLoS Biol.">
        <title>Sex chromosomes control vertical transmission of feminizing Wolbachia symbionts in an isopod.</title>
        <authorList>
            <person name="Becking T."/>
            <person name="Chebbi M.A."/>
            <person name="Giraud I."/>
            <person name="Moumen B."/>
            <person name="Laverre T."/>
            <person name="Caubet Y."/>
            <person name="Peccoud J."/>
            <person name="Gilbert C."/>
            <person name="Cordaux R."/>
        </authorList>
    </citation>
    <scope>NUCLEOTIDE SEQUENCE [LARGE SCALE GENOMIC DNA]</scope>
    <source>
        <strain evidence="7">ANa2</strain>
        <tissue evidence="7">Whole body excluding digestive tract and cuticle</tissue>
    </source>
</reference>
<dbReference type="InterPro" id="IPR003959">
    <property type="entry name" value="ATPase_AAA_core"/>
</dbReference>
<keyword evidence="8" id="KW-1185">Reference proteome</keyword>
<evidence type="ECO:0000313" key="7">
    <source>
        <dbReference type="EMBL" id="KAB7494851.1"/>
    </source>
</evidence>
<dbReference type="InterPro" id="IPR003960">
    <property type="entry name" value="ATPase_AAA_CS"/>
</dbReference>
<evidence type="ECO:0000256" key="5">
    <source>
        <dbReference type="RuleBase" id="RU003651"/>
    </source>
</evidence>
<keyword evidence="3 5" id="KW-0067">ATP-binding</keyword>
<comment type="similarity">
    <text evidence="1">Belongs to the AAA ATPase family. PCH2 subfamily.</text>
</comment>
<organism evidence="7 8">
    <name type="scientific">Armadillidium nasatum</name>
    <dbReference type="NCBI Taxonomy" id="96803"/>
    <lineage>
        <taxon>Eukaryota</taxon>
        <taxon>Metazoa</taxon>
        <taxon>Ecdysozoa</taxon>
        <taxon>Arthropoda</taxon>
        <taxon>Crustacea</taxon>
        <taxon>Multicrustacea</taxon>
        <taxon>Malacostraca</taxon>
        <taxon>Eumalacostraca</taxon>
        <taxon>Peracarida</taxon>
        <taxon>Isopoda</taxon>
        <taxon>Oniscidea</taxon>
        <taxon>Crinocheta</taxon>
        <taxon>Armadillidiidae</taxon>
        <taxon>Armadillidium</taxon>
    </lineage>
</organism>
<protein>
    <submittedName>
        <fullName evidence="7">Pachytene checkpoint protein 2-like protein</fullName>
    </submittedName>
</protein>
<proteinExistence type="inferred from homology"/>
<evidence type="ECO:0000259" key="6">
    <source>
        <dbReference type="SMART" id="SM00382"/>
    </source>
</evidence>
<dbReference type="InterPro" id="IPR044539">
    <property type="entry name" value="Pch2-like"/>
</dbReference>
<dbReference type="OrthoDB" id="10042665at2759"/>
<sequence length="463" mass="51931">MDPSLWKPPPRANDLRSYFTYSFDVPPNRRLFVLWFIENVIGVFAKDSCHERPGHYIKMQAITSSPIQVNVSHTRDFQSNYDLSKPLLHVEVLQAHKSQLKKEDLTEKVDQFLKTEKTLATDAIFKSSDLPSLFKGHVEQIQLCGLRSSTEPRIIDVDDVSTSYHVYKLDLGGPGVEELGGGGDDDVPAATHWLLPSVEFQHLWDSLIFDTDIKDQLASFVSSTMLFSDCGVNCNIISWNRVLLLHGPPGTGKTSLCKALAQKVSIRMNHSGKLVQKLFTKITELLEDPDSLVFVLIDEVESLTRMRSATANGAEPSDAMRVVNALLTQLDHIKRYPNVLILTTSNVTGTIDLAFVDRADIKQYIGLPSQGAIYQIYLSCLNELMNTKIISSKQKLLTIRQLQITNMEDRDFSQSIGLSGRSLRKIPFLAHALHSNRDRPSLTEFLQAMFAAVHKHQADASQL</sequence>
<accession>A0A5N5SLA3</accession>
<dbReference type="Pfam" id="PF00004">
    <property type="entry name" value="AAA"/>
    <property type="match status" value="1"/>
</dbReference>
<dbReference type="Pfam" id="PF23563">
    <property type="entry name" value="TRIP13_N"/>
    <property type="match status" value="1"/>
</dbReference>
<evidence type="ECO:0000256" key="4">
    <source>
        <dbReference type="ARBA" id="ARBA00023254"/>
    </source>
</evidence>